<keyword evidence="2 4" id="KW-0378">Hydrolase</keyword>
<dbReference type="InterPro" id="IPR011330">
    <property type="entry name" value="Glyco_hydro/deAcase_b/a-brl"/>
</dbReference>
<dbReference type="Gene3D" id="3.20.20.370">
    <property type="entry name" value="Glycoside hydrolase/deacetylase"/>
    <property type="match status" value="1"/>
</dbReference>
<keyword evidence="1" id="KW-0479">Metal-binding</keyword>
<sequence>MRNTLLIFSFLAITFGCKNTVENNAPDEITLTEHVDLQQLTDSIQIKKLQVGSEGSKEKNLFHASFAKTFYSFVNENEENFVQSYLNEFKEATKDINANAPSGIDFVQHFEIIDKNARFLSFLIERNTSLGNNYNHQYFTHVYDVKNEKLIVFSDLFPRENFKKIVNIIQAKAEKNIKEKISQNLTEKDKKVMWENNIETFQQGTVANDENYNAFSWDESGNLKIYFNKYQISSGDLGALEVTLSPDEYSDLLSPNYQSLLHIQPKKEEYETEQTTITQVLPTDDIDCGEVPCVALTFDDGPSNYTPQLLDILKENEAKATFFVLGKSAKIQQNTIQRIHAEGHQIGNHSWDHKDLKKLSRSGIEHQIFDTNKVIKDITGVEPTILRPPYGSYNDLVKSTAKLPIILWDLDPLDWKDRNSKTVAERMSKGKPNGILLAHDIHKSTVDAMPTVIKNLKAKGYHLVTIDQLFSGKTLKSGQVYNQRK</sequence>
<dbReference type="Pfam" id="PF01522">
    <property type="entry name" value="Polysacc_deac_1"/>
    <property type="match status" value="1"/>
</dbReference>
<evidence type="ECO:0000313" key="5">
    <source>
        <dbReference type="Proteomes" id="UP000262142"/>
    </source>
</evidence>
<dbReference type="PROSITE" id="PS51257">
    <property type="entry name" value="PROKAR_LIPOPROTEIN"/>
    <property type="match status" value="1"/>
</dbReference>
<dbReference type="PANTHER" id="PTHR10587:SF133">
    <property type="entry name" value="CHITIN DEACETYLASE 1-RELATED"/>
    <property type="match status" value="1"/>
</dbReference>
<dbReference type="InterPro" id="IPR002509">
    <property type="entry name" value="NODB_dom"/>
</dbReference>
<gene>
    <name evidence="4" type="primary">xynD_1</name>
    <name evidence="4" type="ORF">SAMEA104719789_01256</name>
</gene>
<name>A0A383U3B0_9FLAO</name>
<dbReference type="Pfam" id="PF11738">
    <property type="entry name" value="DUF3298"/>
    <property type="match status" value="1"/>
</dbReference>
<accession>A0A383U3B0</accession>
<dbReference type="GO" id="GO:0016810">
    <property type="term" value="F:hydrolase activity, acting on carbon-nitrogen (but not peptide) bonds"/>
    <property type="evidence" value="ECO:0007669"/>
    <property type="project" value="InterPro"/>
</dbReference>
<keyword evidence="5" id="KW-1185">Reference proteome</keyword>
<keyword evidence="4" id="KW-0119">Carbohydrate metabolism</keyword>
<dbReference type="GO" id="GO:0046872">
    <property type="term" value="F:metal ion binding"/>
    <property type="evidence" value="ECO:0007669"/>
    <property type="project" value="UniProtKB-KW"/>
</dbReference>
<dbReference type="SUPFAM" id="SSF88713">
    <property type="entry name" value="Glycoside hydrolase/deacetylase"/>
    <property type="match status" value="1"/>
</dbReference>
<reference evidence="4 5" key="1">
    <citation type="submission" date="2018-09" db="EMBL/GenBank/DDBJ databases">
        <authorList>
            <consortium name="Pathogen Informatics"/>
        </authorList>
    </citation>
    <scope>NUCLEOTIDE SEQUENCE [LARGE SCALE GENOMIC DNA]</scope>
    <source>
        <strain evidence="4 5">OH-22767</strain>
    </source>
</reference>
<dbReference type="GO" id="GO:0045493">
    <property type="term" value="P:xylan catabolic process"/>
    <property type="evidence" value="ECO:0007669"/>
    <property type="project" value="UniProtKB-KW"/>
</dbReference>
<dbReference type="Gene3D" id="3.90.640.20">
    <property type="entry name" value="Heat-shock cognate protein, ATPase"/>
    <property type="match status" value="1"/>
</dbReference>
<dbReference type="RefSeq" id="WP_119059511.1">
    <property type="nucleotide sequence ID" value="NZ_UNSC01000005.1"/>
</dbReference>
<dbReference type="GO" id="GO:0016798">
    <property type="term" value="F:hydrolase activity, acting on glycosyl bonds"/>
    <property type="evidence" value="ECO:0007669"/>
    <property type="project" value="UniProtKB-KW"/>
</dbReference>
<evidence type="ECO:0000256" key="2">
    <source>
        <dbReference type="ARBA" id="ARBA00022801"/>
    </source>
</evidence>
<evidence type="ECO:0000259" key="3">
    <source>
        <dbReference type="PROSITE" id="PS51677"/>
    </source>
</evidence>
<evidence type="ECO:0000313" key="4">
    <source>
        <dbReference type="EMBL" id="SZD73443.1"/>
    </source>
</evidence>
<organism evidence="4 5">
    <name type="scientific">Candidatus Ornithobacterium hominis</name>
    <dbReference type="NCBI Taxonomy" id="2497989"/>
    <lineage>
        <taxon>Bacteria</taxon>
        <taxon>Pseudomonadati</taxon>
        <taxon>Bacteroidota</taxon>
        <taxon>Flavobacteriia</taxon>
        <taxon>Flavobacteriales</taxon>
        <taxon>Weeksellaceae</taxon>
        <taxon>Ornithobacterium</taxon>
    </lineage>
</organism>
<dbReference type="Proteomes" id="UP000262142">
    <property type="component" value="Unassembled WGS sequence"/>
</dbReference>
<dbReference type="InterPro" id="IPR050248">
    <property type="entry name" value="Polysacc_deacetylase_ArnD"/>
</dbReference>
<dbReference type="EMBL" id="UNSC01000005">
    <property type="protein sequence ID" value="SZD73443.1"/>
    <property type="molecule type" value="Genomic_DNA"/>
</dbReference>
<proteinExistence type="predicted"/>
<dbReference type="AlphaFoldDB" id="A0A383U3B0"/>
<dbReference type="InterPro" id="IPR037126">
    <property type="entry name" value="PdaC/RsiV-like_sf"/>
</dbReference>
<evidence type="ECO:0000256" key="1">
    <source>
        <dbReference type="ARBA" id="ARBA00022723"/>
    </source>
</evidence>
<keyword evidence="4" id="KW-0624">Polysaccharide degradation</keyword>
<dbReference type="PANTHER" id="PTHR10587">
    <property type="entry name" value="GLYCOSYL TRANSFERASE-RELATED"/>
    <property type="match status" value="1"/>
</dbReference>
<dbReference type="PROSITE" id="PS51677">
    <property type="entry name" value="NODB"/>
    <property type="match status" value="1"/>
</dbReference>
<dbReference type="GO" id="GO:0016020">
    <property type="term" value="C:membrane"/>
    <property type="evidence" value="ECO:0007669"/>
    <property type="project" value="TreeGrafter"/>
</dbReference>
<feature type="domain" description="NodB homology" evidence="3">
    <location>
        <begin position="292"/>
        <end position="464"/>
    </location>
</feature>
<protein>
    <submittedName>
        <fullName evidence="4">Bifunctional xylanase/deacetylase</fullName>
    </submittedName>
</protein>
<keyword evidence="4" id="KW-0858">Xylan degradation</keyword>
<dbReference type="InterPro" id="IPR021729">
    <property type="entry name" value="DUF3298"/>
</dbReference>
<dbReference type="OrthoDB" id="9812065at2"/>
<keyword evidence="4" id="KW-0326">Glycosidase</keyword>